<organism evidence="1">
    <name type="scientific">Salmonella enteritidis</name>
    <dbReference type="NCBI Taxonomy" id="149539"/>
    <lineage>
        <taxon>Bacteria</taxon>
        <taxon>Pseudomonadati</taxon>
        <taxon>Pseudomonadota</taxon>
        <taxon>Gammaproteobacteria</taxon>
        <taxon>Enterobacterales</taxon>
        <taxon>Enterobacteriaceae</taxon>
        <taxon>Salmonella</taxon>
    </lineage>
</organism>
<evidence type="ECO:0000313" key="1">
    <source>
        <dbReference type="EMBL" id="EBX2909512.1"/>
    </source>
</evidence>
<sequence length="119" mass="13256">MRGVESKETNHTHEVIFMMNKISYFLSTIPRSITSISRNSNFSVSPQKVSLTPIRIHSPLYPSNSQVSAVNLFTIKNAPLSSSPKPFNQAPMEITSVHRTLPDVAQRLLSELAEHGIKP</sequence>
<reference evidence="1" key="1">
    <citation type="submission" date="2018-07" db="EMBL/GenBank/DDBJ databases">
        <authorList>
            <person name="Ashton P.M."/>
            <person name="Dallman T."/>
            <person name="Nair S."/>
            <person name="De Pinna E."/>
            <person name="Peters T."/>
            <person name="Grant K."/>
        </authorList>
    </citation>
    <scope>NUCLEOTIDE SEQUENCE</scope>
    <source>
        <strain evidence="1">154878</strain>
    </source>
</reference>
<dbReference type="InterPro" id="IPR044889">
    <property type="entry name" value="TccP2/EspF(U)-like_sf"/>
</dbReference>
<dbReference type="InterPro" id="IPR006891">
    <property type="entry name" value="T3SS_EspF"/>
</dbReference>
<feature type="non-terminal residue" evidence="1">
    <location>
        <position position="119"/>
    </location>
</feature>
<name>A0A5W5SWY5_SALEN</name>
<dbReference type="Gene3D" id="6.10.250.3330">
    <property type="entry name" value="TccP2/EspF(U)-like"/>
    <property type="match status" value="1"/>
</dbReference>
<dbReference type="AlphaFoldDB" id="A0A5W5SWY5"/>
<gene>
    <name evidence="1" type="ORF">DRM04_23960</name>
</gene>
<comment type="caution">
    <text evidence="1">The sequence shown here is derived from an EMBL/GenBank/DDBJ whole genome shotgun (WGS) entry which is preliminary data.</text>
</comment>
<accession>A0A5W5SWY5</accession>
<protein>
    <submittedName>
        <fullName evidence="1">Uncharacterized protein</fullName>
    </submittedName>
</protein>
<proteinExistence type="predicted"/>
<dbReference type="Pfam" id="PF04806">
    <property type="entry name" value="EspF"/>
    <property type="match status" value="1"/>
</dbReference>
<dbReference type="EMBL" id="AAHKUH010000043">
    <property type="protein sequence ID" value="EBX2909512.1"/>
    <property type="molecule type" value="Genomic_DNA"/>
</dbReference>